<comment type="caution">
    <text evidence="1">The sequence shown here is derived from an EMBL/GenBank/DDBJ whole genome shotgun (WGS) entry which is preliminary data.</text>
</comment>
<dbReference type="Proteomes" id="UP000886829">
    <property type="component" value="Unassembled WGS sequence"/>
</dbReference>
<organism evidence="1 2">
    <name type="scientific">Candidatus Anaerobiospirillum pullistercoris</name>
    <dbReference type="NCBI Taxonomy" id="2838452"/>
    <lineage>
        <taxon>Bacteria</taxon>
        <taxon>Pseudomonadati</taxon>
        <taxon>Pseudomonadota</taxon>
        <taxon>Gammaproteobacteria</taxon>
        <taxon>Aeromonadales</taxon>
        <taxon>Succinivibrionaceae</taxon>
        <taxon>Anaerobiospirillum</taxon>
    </lineage>
</organism>
<reference evidence="1" key="2">
    <citation type="submission" date="2021-04" db="EMBL/GenBank/DDBJ databases">
        <authorList>
            <person name="Gilroy R."/>
        </authorList>
    </citation>
    <scope>NUCLEOTIDE SEQUENCE</scope>
    <source>
        <strain evidence="1">USASDec5-558</strain>
    </source>
</reference>
<accession>A0A9D2B2C0</accession>
<gene>
    <name evidence="1" type="ORF">H9850_10650</name>
</gene>
<sequence>MQLKLRIDAANSLKANASTVAGSQKAAGAGCSASGIARQVVAFRQRALKSSLSAVSAASCIHLW</sequence>
<protein>
    <submittedName>
        <fullName evidence="1">Uncharacterized protein</fullName>
    </submittedName>
</protein>
<evidence type="ECO:0000313" key="2">
    <source>
        <dbReference type="Proteomes" id="UP000886829"/>
    </source>
</evidence>
<dbReference type="AlphaFoldDB" id="A0A9D2B2C0"/>
<evidence type="ECO:0000313" key="1">
    <source>
        <dbReference type="EMBL" id="HIX57911.1"/>
    </source>
</evidence>
<proteinExistence type="predicted"/>
<dbReference type="EMBL" id="DXEV01000215">
    <property type="protein sequence ID" value="HIX57911.1"/>
    <property type="molecule type" value="Genomic_DNA"/>
</dbReference>
<name>A0A9D2B2C0_9GAMM</name>
<reference evidence="1" key="1">
    <citation type="journal article" date="2021" name="PeerJ">
        <title>Extensive microbial diversity within the chicken gut microbiome revealed by metagenomics and culture.</title>
        <authorList>
            <person name="Gilroy R."/>
            <person name="Ravi A."/>
            <person name="Getino M."/>
            <person name="Pursley I."/>
            <person name="Horton D.L."/>
            <person name="Alikhan N.F."/>
            <person name="Baker D."/>
            <person name="Gharbi K."/>
            <person name="Hall N."/>
            <person name="Watson M."/>
            <person name="Adriaenssens E.M."/>
            <person name="Foster-Nyarko E."/>
            <person name="Jarju S."/>
            <person name="Secka A."/>
            <person name="Antonio M."/>
            <person name="Oren A."/>
            <person name="Chaudhuri R.R."/>
            <person name="La Ragione R."/>
            <person name="Hildebrand F."/>
            <person name="Pallen M.J."/>
        </authorList>
    </citation>
    <scope>NUCLEOTIDE SEQUENCE</scope>
    <source>
        <strain evidence="1">USASDec5-558</strain>
    </source>
</reference>